<reference evidence="2" key="2">
    <citation type="submission" date="2015-01" db="EMBL/GenBank/DDBJ databases">
        <title>Evolutionary Origins and Diversification of the Mycorrhizal Mutualists.</title>
        <authorList>
            <consortium name="DOE Joint Genome Institute"/>
            <consortium name="Mycorrhizal Genomics Consortium"/>
            <person name="Kohler A."/>
            <person name="Kuo A."/>
            <person name="Nagy L.G."/>
            <person name="Floudas D."/>
            <person name="Copeland A."/>
            <person name="Barry K.W."/>
            <person name="Cichocki N."/>
            <person name="Veneault-Fourrey C."/>
            <person name="LaButti K."/>
            <person name="Lindquist E.A."/>
            <person name="Lipzen A."/>
            <person name="Lundell T."/>
            <person name="Morin E."/>
            <person name="Murat C."/>
            <person name="Riley R."/>
            <person name="Ohm R."/>
            <person name="Sun H."/>
            <person name="Tunlid A."/>
            <person name="Henrissat B."/>
            <person name="Grigoriev I.V."/>
            <person name="Hibbett D.S."/>
            <person name="Martin F."/>
        </authorList>
    </citation>
    <scope>NUCLEOTIDE SEQUENCE [LARGE SCALE GENOMIC DNA]</scope>
    <source>
        <strain evidence="2">LaAM-08-1</strain>
    </source>
</reference>
<proteinExistence type="predicted"/>
<dbReference type="AlphaFoldDB" id="A0A0C9WQX1"/>
<sequence length="104" mass="11803">MYSQSSRGVLGISNWTIWHRLEYERPFGFASPINAVIQDCLFSMLEINDQHEATSTCNRAGRCILSKKLKLHARGGIKELYTSLLYCGSSTLNPTKRHRNCRPG</sequence>
<gene>
    <name evidence="1" type="ORF">K443DRAFT_382590</name>
</gene>
<dbReference type="EMBL" id="KN838832">
    <property type="protein sequence ID" value="KIJ93655.1"/>
    <property type="molecule type" value="Genomic_DNA"/>
</dbReference>
<dbReference type="Proteomes" id="UP000054477">
    <property type="component" value="Unassembled WGS sequence"/>
</dbReference>
<keyword evidence="2" id="KW-1185">Reference proteome</keyword>
<evidence type="ECO:0000313" key="2">
    <source>
        <dbReference type="Proteomes" id="UP000054477"/>
    </source>
</evidence>
<organism evidence="1 2">
    <name type="scientific">Laccaria amethystina LaAM-08-1</name>
    <dbReference type="NCBI Taxonomy" id="1095629"/>
    <lineage>
        <taxon>Eukaryota</taxon>
        <taxon>Fungi</taxon>
        <taxon>Dikarya</taxon>
        <taxon>Basidiomycota</taxon>
        <taxon>Agaricomycotina</taxon>
        <taxon>Agaricomycetes</taxon>
        <taxon>Agaricomycetidae</taxon>
        <taxon>Agaricales</taxon>
        <taxon>Agaricineae</taxon>
        <taxon>Hydnangiaceae</taxon>
        <taxon>Laccaria</taxon>
    </lineage>
</organism>
<dbReference type="HOGENOM" id="CLU_2250576_0_0_1"/>
<name>A0A0C9WQX1_9AGAR</name>
<accession>A0A0C9WQX1</accession>
<reference evidence="1 2" key="1">
    <citation type="submission" date="2014-04" db="EMBL/GenBank/DDBJ databases">
        <authorList>
            <consortium name="DOE Joint Genome Institute"/>
            <person name="Kuo A."/>
            <person name="Kohler A."/>
            <person name="Nagy L.G."/>
            <person name="Floudas D."/>
            <person name="Copeland A."/>
            <person name="Barry K.W."/>
            <person name="Cichocki N."/>
            <person name="Veneault-Fourrey C."/>
            <person name="LaButti K."/>
            <person name="Lindquist E.A."/>
            <person name="Lipzen A."/>
            <person name="Lundell T."/>
            <person name="Morin E."/>
            <person name="Murat C."/>
            <person name="Sun H."/>
            <person name="Tunlid A."/>
            <person name="Henrissat B."/>
            <person name="Grigoriev I.V."/>
            <person name="Hibbett D.S."/>
            <person name="Martin F."/>
            <person name="Nordberg H.P."/>
            <person name="Cantor M.N."/>
            <person name="Hua S.X."/>
        </authorList>
    </citation>
    <scope>NUCLEOTIDE SEQUENCE [LARGE SCALE GENOMIC DNA]</scope>
    <source>
        <strain evidence="1 2">LaAM-08-1</strain>
    </source>
</reference>
<evidence type="ECO:0000313" key="1">
    <source>
        <dbReference type="EMBL" id="KIJ93655.1"/>
    </source>
</evidence>
<protein>
    <submittedName>
        <fullName evidence="1">Uncharacterized protein</fullName>
    </submittedName>
</protein>